<comment type="subcellular location">
    <subcellularLocation>
        <location evidence="8">Cytoplasm</location>
    </subcellularLocation>
</comment>
<feature type="binding site" evidence="8">
    <location>
        <position position="193"/>
    </location>
    <ligand>
        <name>Zn(2+)</name>
        <dbReference type="ChEBI" id="CHEBI:29105"/>
        <label>2</label>
    </ligand>
</feature>
<evidence type="ECO:0000256" key="1">
    <source>
        <dbReference type="ARBA" id="ARBA00022723"/>
    </source>
</evidence>
<dbReference type="InterPro" id="IPR008971">
    <property type="entry name" value="HSP40/DnaJ_pept-bd"/>
</dbReference>
<evidence type="ECO:0000256" key="4">
    <source>
        <dbReference type="ARBA" id="ARBA00022833"/>
    </source>
</evidence>
<feature type="domain" description="J" evidence="10">
    <location>
        <begin position="3"/>
        <end position="64"/>
    </location>
</feature>
<keyword evidence="8" id="KW-0346">Stress response</keyword>
<dbReference type="InterPro" id="IPR036869">
    <property type="entry name" value="J_dom_sf"/>
</dbReference>
<keyword evidence="4 8" id="KW-0862">Zinc</keyword>
<dbReference type="InterPro" id="IPR036410">
    <property type="entry name" value="HSP_DnaJ_Cys-rich_dom_sf"/>
</dbReference>
<dbReference type="CDD" id="cd10747">
    <property type="entry name" value="DnaJ_C"/>
    <property type="match status" value="1"/>
</dbReference>
<dbReference type="FunFam" id="2.10.230.10:FF:000002">
    <property type="entry name" value="Molecular chaperone DnaJ"/>
    <property type="match status" value="1"/>
</dbReference>
<dbReference type="GO" id="GO:0009408">
    <property type="term" value="P:response to heat"/>
    <property type="evidence" value="ECO:0007669"/>
    <property type="project" value="InterPro"/>
</dbReference>
<dbReference type="GO" id="GO:0006260">
    <property type="term" value="P:DNA replication"/>
    <property type="evidence" value="ECO:0007669"/>
    <property type="project" value="UniProtKB-KW"/>
</dbReference>
<feature type="binding site" evidence="8">
    <location>
        <position position="153"/>
    </location>
    <ligand>
        <name>Zn(2+)</name>
        <dbReference type="ChEBI" id="CHEBI:29105"/>
        <label>1</label>
    </ligand>
</feature>
<dbReference type="GO" id="GO:0042026">
    <property type="term" value="P:protein refolding"/>
    <property type="evidence" value="ECO:0007669"/>
    <property type="project" value="TreeGrafter"/>
</dbReference>
<dbReference type="EMBL" id="PETJ01000003">
    <property type="protein sequence ID" value="PIV65339.1"/>
    <property type="molecule type" value="Genomic_DNA"/>
</dbReference>
<dbReference type="PANTHER" id="PTHR43096:SF52">
    <property type="entry name" value="DNAJ HOMOLOG 1, MITOCHONDRIAL-RELATED"/>
    <property type="match status" value="1"/>
</dbReference>
<feature type="binding site" evidence="8">
    <location>
        <position position="150"/>
    </location>
    <ligand>
        <name>Zn(2+)</name>
        <dbReference type="ChEBI" id="CHEBI:29105"/>
        <label>1</label>
    </ligand>
</feature>
<gene>
    <name evidence="8 12" type="primary">dnaJ</name>
    <name evidence="12" type="ORF">COS09_00060</name>
</gene>
<evidence type="ECO:0000259" key="10">
    <source>
        <dbReference type="PROSITE" id="PS50076"/>
    </source>
</evidence>
<dbReference type="SUPFAM" id="SSF57938">
    <property type="entry name" value="DnaJ/Hsp40 cysteine-rich domain"/>
    <property type="match status" value="1"/>
</dbReference>
<dbReference type="InterPro" id="IPR018253">
    <property type="entry name" value="DnaJ_domain_CS"/>
</dbReference>
<evidence type="ECO:0000256" key="9">
    <source>
        <dbReference type="PROSITE-ProRule" id="PRU00546"/>
    </source>
</evidence>
<evidence type="ECO:0000313" key="12">
    <source>
        <dbReference type="EMBL" id="PIV65339.1"/>
    </source>
</evidence>
<proteinExistence type="inferred from homology"/>
<feature type="repeat" description="CXXCXGXG motif" evidence="8">
    <location>
        <begin position="150"/>
        <end position="157"/>
    </location>
</feature>
<dbReference type="GO" id="GO:0005524">
    <property type="term" value="F:ATP binding"/>
    <property type="evidence" value="ECO:0007669"/>
    <property type="project" value="InterPro"/>
</dbReference>
<sequence>MKDYYQILGISKGASPDEIKKAYYKLAHKFHPDKGGDEKKFKEINEAYQILSDKEKRSQYDRFGRVFEGGEPGFDFQWAWGRPDVDFEEIFRTDFGDLGDMVEDLFGFGTPRRKKDLKRGKDIEIDLEIPLEDTLKGREKEISLYKMILCSRCQGSGAEPGTKIKECFSCRGTGEVQQIKKTFFGSFTRYTICPECGGEGVHPEKPCNVCNGEGRVKGEEDIKIWIPAGVDTNQVIKVEQKGEAGRRGGKPGDLYCRISVKRHPIFKRKGDDLYVSLAVSFSQAALGDEIEVPTLEGPEGKPSASYGVKKKILLKVPAGIESGKILRISDKGIPHFSGYGKGDMYAELIVKTPKKLTKKQKELLEKLKEEGI</sequence>
<feature type="binding site" evidence="8">
    <location>
        <position position="167"/>
    </location>
    <ligand>
        <name>Zn(2+)</name>
        <dbReference type="ChEBI" id="CHEBI:29105"/>
        <label>2</label>
    </ligand>
</feature>
<dbReference type="PROSITE" id="PS51188">
    <property type="entry name" value="ZF_CR"/>
    <property type="match status" value="1"/>
</dbReference>
<dbReference type="NCBIfam" id="TIGR02349">
    <property type="entry name" value="DnaJ_bact"/>
    <property type="match status" value="1"/>
</dbReference>
<evidence type="ECO:0000256" key="2">
    <source>
        <dbReference type="ARBA" id="ARBA00022737"/>
    </source>
</evidence>
<feature type="repeat" description="CXXCXGXG motif" evidence="8">
    <location>
        <begin position="167"/>
        <end position="174"/>
    </location>
</feature>
<feature type="binding site" evidence="8">
    <location>
        <position position="170"/>
    </location>
    <ligand>
        <name>Zn(2+)</name>
        <dbReference type="ChEBI" id="CHEBI:29105"/>
        <label>2</label>
    </ligand>
</feature>
<organism evidence="12 13">
    <name type="scientific">Candidatus Nealsonbacteria bacterium CG01_land_8_20_14_3_00_12</name>
    <dbReference type="NCBI Taxonomy" id="1974697"/>
    <lineage>
        <taxon>Bacteria</taxon>
        <taxon>Candidatus Nealsoniibacteriota</taxon>
    </lineage>
</organism>
<dbReference type="GO" id="GO:0005737">
    <property type="term" value="C:cytoplasm"/>
    <property type="evidence" value="ECO:0007669"/>
    <property type="project" value="UniProtKB-SubCell"/>
</dbReference>
<dbReference type="PANTHER" id="PTHR43096">
    <property type="entry name" value="DNAJ HOMOLOG 1, MITOCHONDRIAL-RELATED"/>
    <property type="match status" value="1"/>
</dbReference>
<dbReference type="Proteomes" id="UP000230766">
    <property type="component" value="Unassembled WGS sequence"/>
</dbReference>
<keyword evidence="5 8" id="KW-0143">Chaperone</keyword>
<feature type="repeat" description="CXXCXGXG motif" evidence="8">
    <location>
        <begin position="193"/>
        <end position="200"/>
    </location>
</feature>
<dbReference type="PROSITE" id="PS00636">
    <property type="entry name" value="DNAJ_1"/>
    <property type="match status" value="1"/>
</dbReference>
<comment type="function">
    <text evidence="8">Participates actively in the response to hyperosmotic and heat shock by preventing the aggregation of stress-denatured proteins and by disaggregating proteins, also in an autonomous, DnaK-independent fashion. Unfolded proteins bind initially to DnaJ; upon interaction with the DnaJ-bound protein, DnaK hydrolyzes its bound ATP, resulting in the formation of a stable complex. GrpE releases ADP from DnaK; ATP binding to DnaK triggers the release of the substrate protein, thus completing the reaction cycle. Several rounds of ATP-dependent interactions between DnaJ, DnaK and GrpE are required for fully efficient folding. Also involved, together with DnaK and GrpE, in the DNA replication of plasmids through activation of initiation proteins.</text>
</comment>
<dbReference type="GO" id="GO:0008270">
    <property type="term" value="F:zinc ion binding"/>
    <property type="evidence" value="ECO:0007669"/>
    <property type="project" value="UniProtKB-UniRule"/>
</dbReference>
<comment type="caution">
    <text evidence="12">The sequence shown here is derived from an EMBL/GenBank/DDBJ whole genome shotgun (WGS) entry which is preliminary data.</text>
</comment>
<evidence type="ECO:0000256" key="7">
    <source>
        <dbReference type="ARBA" id="ARBA00067609"/>
    </source>
</evidence>
<dbReference type="Gene3D" id="2.10.230.10">
    <property type="entry name" value="Heat shock protein DnaJ, cysteine-rich domain"/>
    <property type="match status" value="1"/>
</dbReference>
<comment type="domain">
    <text evidence="8">The J domain is necessary and sufficient to stimulate DnaK ATPase activity. Zinc center 1 plays an important role in the autonomous, DnaK-independent chaperone activity of DnaJ. Zinc center 2 is essential for interaction with DnaK and for DnaJ activity.</text>
</comment>
<dbReference type="PRINTS" id="PR00625">
    <property type="entry name" value="JDOMAIN"/>
</dbReference>
<dbReference type="SUPFAM" id="SSF49493">
    <property type="entry name" value="HSP40/DnaJ peptide-binding domain"/>
    <property type="match status" value="2"/>
</dbReference>
<evidence type="ECO:0000256" key="5">
    <source>
        <dbReference type="ARBA" id="ARBA00023186"/>
    </source>
</evidence>
<evidence type="ECO:0000256" key="8">
    <source>
        <dbReference type="HAMAP-Rule" id="MF_01152"/>
    </source>
</evidence>
<evidence type="ECO:0000259" key="11">
    <source>
        <dbReference type="PROSITE" id="PS51188"/>
    </source>
</evidence>
<evidence type="ECO:0000256" key="6">
    <source>
        <dbReference type="ARBA" id="ARBA00061004"/>
    </source>
</evidence>
<dbReference type="NCBIfam" id="NF008035">
    <property type="entry name" value="PRK10767.1"/>
    <property type="match status" value="1"/>
</dbReference>
<feature type="binding site" evidence="8">
    <location>
        <position position="207"/>
    </location>
    <ligand>
        <name>Zn(2+)</name>
        <dbReference type="ChEBI" id="CHEBI:29105"/>
        <label>1</label>
    </ligand>
</feature>
<feature type="binding site" evidence="8">
    <location>
        <position position="196"/>
    </location>
    <ligand>
        <name>Zn(2+)</name>
        <dbReference type="ChEBI" id="CHEBI:29105"/>
        <label>2</label>
    </ligand>
</feature>
<dbReference type="PROSITE" id="PS50076">
    <property type="entry name" value="DNAJ_2"/>
    <property type="match status" value="1"/>
</dbReference>
<dbReference type="CDD" id="cd10719">
    <property type="entry name" value="DnaJ_zf"/>
    <property type="match status" value="1"/>
</dbReference>
<keyword evidence="3 8" id="KW-0863">Zinc-finger</keyword>
<comment type="similarity">
    <text evidence="6 8">Belongs to the DnaJ family.</text>
</comment>
<accession>A0A2M7ECA5</accession>
<dbReference type="SUPFAM" id="SSF46565">
    <property type="entry name" value="Chaperone J-domain"/>
    <property type="match status" value="1"/>
</dbReference>
<dbReference type="HAMAP" id="MF_01152">
    <property type="entry name" value="DnaJ"/>
    <property type="match status" value="1"/>
</dbReference>
<feature type="domain" description="CR-type" evidence="11">
    <location>
        <begin position="137"/>
        <end position="219"/>
    </location>
</feature>
<dbReference type="GO" id="GO:0051082">
    <property type="term" value="F:unfolded protein binding"/>
    <property type="evidence" value="ECO:0007669"/>
    <property type="project" value="UniProtKB-UniRule"/>
</dbReference>
<dbReference type="InterPro" id="IPR001623">
    <property type="entry name" value="DnaJ_domain"/>
</dbReference>
<dbReference type="Pfam" id="PF00226">
    <property type="entry name" value="DnaJ"/>
    <property type="match status" value="1"/>
</dbReference>
<dbReference type="InterPro" id="IPR001305">
    <property type="entry name" value="HSP_DnaJ_Cys-rich_dom"/>
</dbReference>
<comment type="cofactor">
    <cofactor evidence="8">
        <name>Zn(2+)</name>
        <dbReference type="ChEBI" id="CHEBI:29105"/>
    </cofactor>
    <text evidence="8">Binds 2 Zn(2+) ions per monomer.</text>
</comment>
<dbReference type="InterPro" id="IPR012724">
    <property type="entry name" value="DnaJ"/>
</dbReference>
<keyword evidence="8" id="KW-0235">DNA replication</keyword>
<comment type="subunit">
    <text evidence="8">Homodimer.</text>
</comment>
<dbReference type="InterPro" id="IPR002939">
    <property type="entry name" value="DnaJ_C"/>
</dbReference>
<protein>
    <recommendedName>
        <fullName evidence="7 8">Chaperone protein DnaJ</fullName>
    </recommendedName>
</protein>
<keyword evidence="2 8" id="KW-0677">Repeat</keyword>
<feature type="repeat" description="CXXCXGXG motif" evidence="8">
    <location>
        <begin position="207"/>
        <end position="214"/>
    </location>
</feature>
<dbReference type="Gene3D" id="1.10.287.110">
    <property type="entry name" value="DnaJ domain"/>
    <property type="match status" value="1"/>
</dbReference>
<evidence type="ECO:0000313" key="13">
    <source>
        <dbReference type="Proteomes" id="UP000230766"/>
    </source>
</evidence>
<evidence type="ECO:0000256" key="3">
    <source>
        <dbReference type="ARBA" id="ARBA00022771"/>
    </source>
</evidence>
<dbReference type="SMART" id="SM00271">
    <property type="entry name" value="DnaJ"/>
    <property type="match status" value="1"/>
</dbReference>
<dbReference type="AlphaFoldDB" id="A0A2M7ECA5"/>
<dbReference type="GO" id="GO:0031072">
    <property type="term" value="F:heat shock protein binding"/>
    <property type="evidence" value="ECO:0007669"/>
    <property type="project" value="InterPro"/>
</dbReference>
<dbReference type="Pfam" id="PF00684">
    <property type="entry name" value="DnaJ_CXXCXGXG"/>
    <property type="match status" value="1"/>
</dbReference>
<dbReference type="Gene3D" id="2.60.260.20">
    <property type="entry name" value="Urease metallochaperone UreE, N-terminal domain"/>
    <property type="match status" value="2"/>
</dbReference>
<dbReference type="FunFam" id="2.60.260.20:FF:000005">
    <property type="entry name" value="Chaperone protein dnaJ 1, mitochondrial"/>
    <property type="match status" value="1"/>
</dbReference>
<dbReference type="CDD" id="cd06257">
    <property type="entry name" value="DnaJ"/>
    <property type="match status" value="1"/>
</dbReference>
<feature type="binding site" evidence="8">
    <location>
        <position position="210"/>
    </location>
    <ligand>
        <name>Zn(2+)</name>
        <dbReference type="ChEBI" id="CHEBI:29105"/>
        <label>1</label>
    </ligand>
</feature>
<feature type="zinc finger region" description="CR-type" evidence="9">
    <location>
        <begin position="137"/>
        <end position="219"/>
    </location>
</feature>
<name>A0A2M7ECA5_9BACT</name>
<keyword evidence="1 8" id="KW-0479">Metal-binding</keyword>
<reference evidence="13" key="1">
    <citation type="submission" date="2017-09" db="EMBL/GenBank/DDBJ databases">
        <title>Depth-based differentiation of microbial function through sediment-hosted aquifers and enrichment of novel symbionts in the deep terrestrial subsurface.</title>
        <authorList>
            <person name="Probst A.J."/>
            <person name="Ladd B."/>
            <person name="Jarett J.K."/>
            <person name="Geller-Mcgrath D.E."/>
            <person name="Sieber C.M.K."/>
            <person name="Emerson J.B."/>
            <person name="Anantharaman K."/>
            <person name="Thomas B.C."/>
            <person name="Malmstrom R."/>
            <person name="Stieglmeier M."/>
            <person name="Klingl A."/>
            <person name="Woyke T."/>
            <person name="Ryan C.M."/>
            <person name="Banfield J.F."/>
        </authorList>
    </citation>
    <scope>NUCLEOTIDE SEQUENCE [LARGE SCALE GENOMIC DNA]</scope>
</reference>
<dbReference type="Pfam" id="PF01556">
    <property type="entry name" value="DnaJ_C"/>
    <property type="match status" value="1"/>
</dbReference>
<keyword evidence="8" id="KW-0963">Cytoplasm</keyword>